<dbReference type="InterPro" id="IPR016135">
    <property type="entry name" value="UBQ-conjugating_enzyme/RWD"/>
</dbReference>
<dbReference type="InterPro" id="IPR000608">
    <property type="entry name" value="UBC"/>
</dbReference>
<evidence type="ECO:0000313" key="4">
    <source>
        <dbReference type="Proteomes" id="UP000267821"/>
    </source>
</evidence>
<evidence type="ECO:0000256" key="1">
    <source>
        <dbReference type="SAM" id="MobiDB-lite"/>
    </source>
</evidence>
<gene>
    <name evidence="3" type="ORF">L211DRAFT_836818</name>
</gene>
<dbReference type="STRING" id="1051890.A0A3N4LTF4"/>
<dbReference type="Proteomes" id="UP000267821">
    <property type="component" value="Unassembled WGS sequence"/>
</dbReference>
<dbReference type="OrthoDB" id="5596422at2759"/>
<organism evidence="3 4">
    <name type="scientific">Terfezia boudieri ATCC MYA-4762</name>
    <dbReference type="NCBI Taxonomy" id="1051890"/>
    <lineage>
        <taxon>Eukaryota</taxon>
        <taxon>Fungi</taxon>
        <taxon>Dikarya</taxon>
        <taxon>Ascomycota</taxon>
        <taxon>Pezizomycotina</taxon>
        <taxon>Pezizomycetes</taxon>
        <taxon>Pezizales</taxon>
        <taxon>Pezizaceae</taxon>
        <taxon>Terfezia</taxon>
    </lineage>
</organism>
<dbReference type="SUPFAM" id="SSF54495">
    <property type="entry name" value="UBC-like"/>
    <property type="match status" value="1"/>
</dbReference>
<protein>
    <recommendedName>
        <fullName evidence="2">UBC core domain-containing protein</fullName>
    </recommendedName>
</protein>
<dbReference type="Pfam" id="PF00179">
    <property type="entry name" value="UQ_con"/>
    <property type="match status" value="1"/>
</dbReference>
<accession>A0A3N4LTF4</accession>
<reference evidence="3 4" key="1">
    <citation type="journal article" date="2018" name="Nat. Ecol. Evol.">
        <title>Pezizomycetes genomes reveal the molecular basis of ectomycorrhizal truffle lifestyle.</title>
        <authorList>
            <person name="Murat C."/>
            <person name="Payen T."/>
            <person name="Noel B."/>
            <person name="Kuo A."/>
            <person name="Morin E."/>
            <person name="Chen J."/>
            <person name="Kohler A."/>
            <person name="Krizsan K."/>
            <person name="Balestrini R."/>
            <person name="Da Silva C."/>
            <person name="Montanini B."/>
            <person name="Hainaut M."/>
            <person name="Levati E."/>
            <person name="Barry K.W."/>
            <person name="Belfiori B."/>
            <person name="Cichocki N."/>
            <person name="Clum A."/>
            <person name="Dockter R.B."/>
            <person name="Fauchery L."/>
            <person name="Guy J."/>
            <person name="Iotti M."/>
            <person name="Le Tacon F."/>
            <person name="Lindquist E.A."/>
            <person name="Lipzen A."/>
            <person name="Malagnac F."/>
            <person name="Mello A."/>
            <person name="Molinier V."/>
            <person name="Miyauchi S."/>
            <person name="Poulain J."/>
            <person name="Riccioni C."/>
            <person name="Rubini A."/>
            <person name="Sitrit Y."/>
            <person name="Splivallo R."/>
            <person name="Traeger S."/>
            <person name="Wang M."/>
            <person name="Zifcakova L."/>
            <person name="Wipf D."/>
            <person name="Zambonelli A."/>
            <person name="Paolocci F."/>
            <person name="Nowrousian M."/>
            <person name="Ottonello S."/>
            <person name="Baldrian P."/>
            <person name="Spatafora J.W."/>
            <person name="Henrissat B."/>
            <person name="Nagy L.G."/>
            <person name="Aury J.M."/>
            <person name="Wincker P."/>
            <person name="Grigoriev I.V."/>
            <person name="Bonfante P."/>
            <person name="Martin F.M."/>
        </authorList>
    </citation>
    <scope>NUCLEOTIDE SEQUENCE [LARGE SCALE GENOMIC DNA]</scope>
    <source>
        <strain evidence="3 4">ATCC MYA-4762</strain>
    </source>
</reference>
<feature type="region of interest" description="Disordered" evidence="1">
    <location>
        <begin position="90"/>
        <end position="113"/>
    </location>
</feature>
<dbReference type="EMBL" id="ML121539">
    <property type="protein sequence ID" value="RPB24958.1"/>
    <property type="molecule type" value="Genomic_DNA"/>
</dbReference>
<dbReference type="AlphaFoldDB" id="A0A3N4LTF4"/>
<sequence>MPKPLNSDYAFRRQNLLIEFASLKYAAPQGIYMSLSPQEPRLWWGVMFVRKGPYASAILKFTVLFPTSYPAHPPIITFLSDIYHPLIVPPTPPPAPSSSSTHSSPGKSQPQPLAAHVNYNQNISNLPPGSFTLKHGFPNWYSTPSPKTTTSPGSKKLPPNPPLAPLGPALNSASSIHSPPPEKEKSILQVLYYLKSVFSSVSVLDDIPPHLAANLGAWRAWRAFREASKADAKEESHRVWLEKVNGCVTGSQSEGVLYGGMGVGRGGGGLGNEEMMRFLDIDDDAYESIKEMIAGRGSIEASAYAS</sequence>
<evidence type="ECO:0000259" key="2">
    <source>
        <dbReference type="PROSITE" id="PS50127"/>
    </source>
</evidence>
<dbReference type="CDD" id="cd23814">
    <property type="entry name" value="UEV_AKTIP"/>
    <property type="match status" value="1"/>
</dbReference>
<evidence type="ECO:0000313" key="3">
    <source>
        <dbReference type="EMBL" id="RPB24958.1"/>
    </source>
</evidence>
<dbReference type="SMART" id="SM00212">
    <property type="entry name" value="UBCc"/>
    <property type="match status" value="1"/>
</dbReference>
<feature type="region of interest" description="Disordered" evidence="1">
    <location>
        <begin position="142"/>
        <end position="181"/>
    </location>
</feature>
<feature type="domain" description="UBC core" evidence="2">
    <location>
        <begin position="11"/>
        <end position="195"/>
    </location>
</feature>
<keyword evidence="4" id="KW-1185">Reference proteome</keyword>
<feature type="compositionally biased region" description="Low complexity" evidence="1">
    <location>
        <begin position="142"/>
        <end position="157"/>
    </location>
</feature>
<name>A0A3N4LTF4_9PEZI</name>
<feature type="compositionally biased region" description="Low complexity" evidence="1">
    <location>
        <begin position="166"/>
        <end position="175"/>
    </location>
</feature>
<feature type="compositionally biased region" description="Low complexity" evidence="1">
    <location>
        <begin position="97"/>
        <end position="110"/>
    </location>
</feature>
<dbReference type="Gene3D" id="3.10.110.10">
    <property type="entry name" value="Ubiquitin Conjugating Enzyme"/>
    <property type="match status" value="1"/>
</dbReference>
<dbReference type="InParanoid" id="A0A3N4LTF4"/>
<proteinExistence type="predicted"/>
<dbReference type="PROSITE" id="PS50127">
    <property type="entry name" value="UBC_2"/>
    <property type="match status" value="1"/>
</dbReference>